<dbReference type="InterPro" id="IPR008949">
    <property type="entry name" value="Isoprenoid_synthase_dom_sf"/>
</dbReference>
<dbReference type="GO" id="GO:0045338">
    <property type="term" value="P:farnesyl diphosphate metabolic process"/>
    <property type="evidence" value="ECO:0007669"/>
    <property type="project" value="InterPro"/>
</dbReference>
<comment type="cofactor">
    <cofactor evidence="1 5">
        <name>Mg(2+)</name>
        <dbReference type="ChEBI" id="CHEBI:18420"/>
    </cofactor>
</comment>
<evidence type="ECO:0000256" key="1">
    <source>
        <dbReference type="ARBA" id="ARBA00001946"/>
    </source>
</evidence>
<dbReference type="GO" id="GO:0006696">
    <property type="term" value="P:ergosterol biosynthetic process"/>
    <property type="evidence" value="ECO:0007669"/>
    <property type="project" value="TreeGrafter"/>
</dbReference>
<evidence type="ECO:0000313" key="6">
    <source>
        <dbReference type="EMBL" id="CDI55242.1"/>
    </source>
</evidence>
<dbReference type="PROSITE" id="PS01045">
    <property type="entry name" value="SQUALEN_PHYTOEN_SYN_2"/>
    <property type="match status" value="1"/>
</dbReference>
<dbReference type="UniPathway" id="UPA00767">
    <property type="reaction ID" value="UER00751"/>
</dbReference>
<dbReference type="GO" id="GO:0051996">
    <property type="term" value="F:squalene synthase [NAD(P)H] activity"/>
    <property type="evidence" value="ECO:0007669"/>
    <property type="project" value="UniProtKB-UniRule"/>
</dbReference>
<dbReference type="SFLD" id="SFLDG01018">
    <property type="entry name" value="Squalene/Phytoene_Synthase_Lik"/>
    <property type="match status" value="1"/>
</dbReference>
<dbReference type="Pfam" id="PF00494">
    <property type="entry name" value="SQS_PSY"/>
    <property type="match status" value="1"/>
</dbReference>
<dbReference type="Gene3D" id="1.10.600.10">
    <property type="entry name" value="Farnesyl Diphosphate Synthase"/>
    <property type="match status" value="1"/>
</dbReference>
<comment type="catalytic activity">
    <reaction evidence="5">
        <text>2 (2E,6E)-farnesyl diphosphate + NADH + H(+) = squalene + 2 diphosphate + NAD(+)</text>
        <dbReference type="Rhea" id="RHEA:32299"/>
        <dbReference type="ChEBI" id="CHEBI:15378"/>
        <dbReference type="ChEBI" id="CHEBI:15440"/>
        <dbReference type="ChEBI" id="CHEBI:33019"/>
        <dbReference type="ChEBI" id="CHEBI:57540"/>
        <dbReference type="ChEBI" id="CHEBI:57945"/>
        <dbReference type="ChEBI" id="CHEBI:175763"/>
        <dbReference type="EC" id="2.5.1.21"/>
    </reaction>
</comment>
<dbReference type="FunFam" id="1.10.600.10:FF:000034">
    <property type="entry name" value="Farnesyl-diphosphate farnesyltransferase"/>
    <property type="match status" value="1"/>
</dbReference>
<dbReference type="AlphaFoldDB" id="A0A077R838"/>
<comment type="pathway">
    <text evidence="5">Terpene metabolism; lanosterol biosynthesis; lanosterol from farnesyl diphosphate: step 1/3.</text>
</comment>
<keyword evidence="5" id="KW-0472">Membrane</keyword>
<feature type="transmembrane region" description="Helical" evidence="5">
    <location>
        <begin position="494"/>
        <end position="520"/>
    </location>
</feature>
<proteinExistence type="inferred from homology"/>
<dbReference type="SFLD" id="SFLDS00005">
    <property type="entry name" value="Isoprenoid_Synthase_Type_I"/>
    <property type="match status" value="1"/>
</dbReference>
<dbReference type="InterPro" id="IPR033904">
    <property type="entry name" value="Trans_IPPS_HH"/>
</dbReference>
<dbReference type="GO" id="GO:0055056">
    <property type="term" value="F:D-glucose transmembrane transporter activity"/>
    <property type="evidence" value="ECO:0007669"/>
    <property type="project" value="UniProtKB-UniRule"/>
</dbReference>
<dbReference type="InterPro" id="IPR006449">
    <property type="entry name" value="Squal_synth-like"/>
</dbReference>
<dbReference type="EC" id="2.5.1.21" evidence="3 5"/>
<sequence>MGLLSYVLLGITHPSELRAMIGYKVWRDPLNDIKADPTASGWDRQRMRDCWSLLDLTSRSFAAVIKELKGQLSRVICLFYLVLRALDTIEDDMTIPVHKKVPLLVNFFKYLEQPGWNFTESGPNEKDRQLLVEFDKVIAEYQLLDPGYRTVISDITAKMGAGMASYIELSANKPLSVSTWKHFDLYCHFVAGLVGEGLSRLFSESNLERPWLGHQLQLSNHMGLFLQKTNIIRDYAEDCQEGRFFWPKQCWGDDYAQFVSQAQVASGIIETKPGSGKFKPADNQVGKRSMYVLSSMLLDAMSHATSALDYLALLKEQSIFNFCAIPQVMAIATLESMFNNPNVLKKNVKIRKGVAVGLILKAVNPRDVAYTFLDYSRKIHARLSPSDPNFIRWSVELARIEQWCETYYPSFIAATAEGKTPDARAQSLRTWSETRRTQALMLKHAKLNGNDPTSNDVRSVLEAAKAQALDPRELMTQEEKKEAEKKEKDEMLKFFFVILIGMTSFMALVGVITWEIVWYWTMDGPDPLSQAIKYYYNVVKMHGAETVMEILGVVRHSFQHVWKHGINSNAKLEL</sequence>
<accession>A0A077R838</accession>
<dbReference type="SUPFAM" id="SSF48576">
    <property type="entry name" value="Terpenoid synthases"/>
    <property type="match status" value="1"/>
</dbReference>
<name>A0A077R838_9BASI</name>
<evidence type="ECO:0000256" key="3">
    <source>
        <dbReference type="ARBA" id="ARBA00012373"/>
    </source>
</evidence>
<dbReference type="CDD" id="cd00683">
    <property type="entry name" value="Trans_IPPS_HH"/>
    <property type="match status" value="1"/>
</dbReference>
<dbReference type="InterPro" id="IPR044844">
    <property type="entry name" value="Trans_IPPS_euk-type"/>
</dbReference>
<dbReference type="GO" id="GO:0005789">
    <property type="term" value="C:endoplasmic reticulum membrane"/>
    <property type="evidence" value="ECO:0007669"/>
    <property type="project" value="TreeGrafter"/>
</dbReference>
<comment type="function">
    <text evidence="5">Catalyzes the condensation of 2 farnesyl pyrophosphate (FPP) moieties to form squalene.</text>
</comment>
<dbReference type="InterPro" id="IPR019845">
    <property type="entry name" value="Squalene/phytoene_synthase_CS"/>
</dbReference>
<comment type="similarity">
    <text evidence="2 5">Belongs to the phytoene/squalene synthase family.</text>
</comment>
<evidence type="ECO:0000256" key="2">
    <source>
        <dbReference type="ARBA" id="ARBA00006251"/>
    </source>
</evidence>
<evidence type="ECO:0000256" key="5">
    <source>
        <dbReference type="RuleBase" id="RU368088"/>
    </source>
</evidence>
<comment type="catalytic activity">
    <reaction evidence="5">
        <text>2 (2E,6E)-farnesyl diphosphate + NADPH + H(+) = squalene + 2 diphosphate + NADP(+)</text>
        <dbReference type="Rhea" id="RHEA:32295"/>
        <dbReference type="ChEBI" id="CHEBI:15378"/>
        <dbReference type="ChEBI" id="CHEBI:15440"/>
        <dbReference type="ChEBI" id="CHEBI:33019"/>
        <dbReference type="ChEBI" id="CHEBI:57783"/>
        <dbReference type="ChEBI" id="CHEBI:58349"/>
        <dbReference type="ChEBI" id="CHEBI:175763"/>
        <dbReference type="EC" id="2.5.1.21"/>
    </reaction>
</comment>
<keyword evidence="4 5" id="KW-0808">Transferase</keyword>
<dbReference type="PROSITE" id="PS01044">
    <property type="entry name" value="SQUALEN_PHYTOEN_SYN_1"/>
    <property type="match status" value="1"/>
</dbReference>
<dbReference type="PANTHER" id="PTHR11626:SF2">
    <property type="entry name" value="SQUALENE SYNTHASE"/>
    <property type="match status" value="1"/>
</dbReference>
<evidence type="ECO:0000256" key="4">
    <source>
        <dbReference type="ARBA" id="ARBA00022679"/>
    </source>
</evidence>
<dbReference type="EMBL" id="HG529642">
    <property type="protein sequence ID" value="CDI55242.1"/>
    <property type="molecule type" value="Genomic_DNA"/>
</dbReference>
<keyword evidence="5" id="KW-1133">Transmembrane helix</keyword>
<dbReference type="PANTHER" id="PTHR11626">
    <property type="entry name" value="FARNESYL-DIPHOSPHATE FARNESYLTRANSFERASE"/>
    <property type="match status" value="1"/>
</dbReference>
<organism evidence="6">
    <name type="scientific">Melanopsichium pennsylvanicum 4</name>
    <dbReference type="NCBI Taxonomy" id="1398559"/>
    <lineage>
        <taxon>Eukaryota</taxon>
        <taxon>Fungi</taxon>
        <taxon>Dikarya</taxon>
        <taxon>Basidiomycota</taxon>
        <taxon>Ustilaginomycotina</taxon>
        <taxon>Ustilaginomycetes</taxon>
        <taxon>Ustilaginales</taxon>
        <taxon>Ustilaginaceae</taxon>
        <taxon>Melanopsichium</taxon>
    </lineage>
</organism>
<keyword evidence="5" id="KW-0812">Transmembrane</keyword>
<dbReference type="NCBIfam" id="TIGR01559">
    <property type="entry name" value="squal_synth"/>
    <property type="match status" value="1"/>
</dbReference>
<protein>
    <recommendedName>
        <fullName evidence="3 5">Squalene synthase</fullName>
        <shortName evidence="5">SQS</shortName>
        <shortName evidence="5">SS</shortName>
        <ecNumber evidence="3 5">2.5.1.21</ecNumber>
    </recommendedName>
</protein>
<dbReference type="InterPro" id="IPR002060">
    <property type="entry name" value="Squ/phyt_synthse"/>
</dbReference>
<reference evidence="6" key="1">
    <citation type="journal article" date="2014" name="Genome Biol. Evol.">
        <title>Gene Loss Rather Than Gene Gain Is Associated with a Host Jump from Monocots to Dicots in the Smut Fungus Melanopsichium pennsylvanicum.</title>
        <authorList>
            <person name="Sharma R."/>
            <person name="Mishra B."/>
            <person name="Runge F."/>
            <person name="Thines M."/>
        </authorList>
    </citation>
    <scope>NUCLEOTIDE SEQUENCE</scope>
    <source>
        <strain evidence="6">4</strain>
    </source>
</reference>